<gene>
    <name evidence="5" type="ORF">GCM10007879_30840</name>
</gene>
<keyword evidence="3" id="KW-0804">Transcription</keyword>
<dbReference type="Pfam" id="PF12802">
    <property type="entry name" value="MarR_2"/>
    <property type="match status" value="1"/>
</dbReference>
<evidence type="ECO:0000256" key="2">
    <source>
        <dbReference type="ARBA" id="ARBA00023125"/>
    </source>
</evidence>
<keyword evidence="6" id="KW-1185">Reference proteome</keyword>
<dbReference type="SMART" id="SM00347">
    <property type="entry name" value="HTH_MARR"/>
    <property type="match status" value="1"/>
</dbReference>
<evidence type="ECO:0000313" key="6">
    <source>
        <dbReference type="Proteomes" id="UP001161405"/>
    </source>
</evidence>
<protein>
    <submittedName>
        <fullName evidence="5">MarR family transcriptional regulator</fullName>
    </submittedName>
</protein>
<evidence type="ECO:0000256" key="1">
    <source>
        <dbReference type="ARBA" id="ARBA00023015"/>
    </source>
</evidence>
<dbReference type="PROSITE" id="PS50995">
    <property type="entry name" value="HTH_MARR_2"/>
    <property type="match status" value="1"/>
</dbReference>
<keyword evidence="1" id="KW-0805">Transcription regulation</keyword>
<dbReference type="InterPro" id="IPR036388">
    <property type="entry name" value="WH-like_DNA-bd_sf"/>
</dbReference>
<dbReference type="PRINTS" id="PR00598">
    <property type="entry name" value="HTHMARR"/>
</dbReference>
<keyword evidence="2" id="KW-0238">DNA-binding</keyword>
<reference evidence="5" key="2">
    <citation type="submission" date="2023-01" db="EMBL/GenBank/DDBJ databases">
        <title>Draft genome sequence of Maritalea porphyrae strain NBRC 107169.</title>
        <authorList>
            <person name="Sun Q."/>
            <person name="Mori K."/>
        </authorList>
    </citation>
    <scope>NUCLEOTIDE SEQUENCE</scope>
    <source>
        <strain evidence="5">NBRC 107169</strain>
    </source>
</reference>
<organism evidence="5 6">
    <name type="scientific">Maritalea porphyrae</name>
    <dbReference type="NCBI Taxonomy" id="880732"/>
    <lineage>
        <taxon>Bacteria</taxon>
        <taxon>Pseudomonadati</taxon>
        <taxon>Pseudomonadota</taxon>
        <taxon>Alphaproteobacteria</taxon>
        <taxon>Hyphomicrobiales</taxon>
        <taxon>Devosiaceae</taxon>
        <taxon>Maritalea</taxon>
    </lineage>
</organism>
<name>A0ABQ5UVT9_9HYPH</name>
<evidence type="ECO:0000256" key="3">
    <source>
        <dbReference type="ARBA" id="ARBA00023163"/>
    </source>
</evidence>
<proteinExistence type="predicted"/>
<feature type="domain" description="HTH marR-type" evidence="4">
    <location>
        <begin position="23"/>
        <end position="158"/>
    </location>
</feature>
<dbReference type="SUPFAM" id="SSF46785">
    <property type="entry name" value="Winged helix' DNA-binding domain"/>
    <property type="match status" value="1"/>
</dbReference>
<evidence type="ECO:0000259" key="4">
    <source>
        <dbReference type="PROSITE" id="PS50995"/>
    </source>
</evidence>
<dbReference type="PANTHER" id="PTHR42756:SF1">
    <property type="entry name" value="TRANSCRIPTIONAL REPRESSOR OF EMRAB OPERON"/>
    <property type="match status" value="1"/>
</dbReference>
<reference evidence="5" key="1">
    <citation type="journal article" date="2014" name="Int. J. Syst. Evol. Microbiol.">
        <title>Complete genome of a new Firmicutes species belonging to the dominant human colonic microbiota ('Ruminococcus bicirculans') reveals two chromosomes and a selective capacity to utilize plant glucans.</title>
        <authorList>
            <consortium name="NISC Comparative Sequencing Program"/>
            <person name="Wegmann U."/>
            <person name="Louis P."/>
            <person name="Goesmann A."/>
            <person name="Henrissat B."/>
            <person name="Duncan S.H."/>
            <person name="Flint H.J."/>
        </authorList>
    </citation>
    <scope>NUCLEOTIDE SEQUENCE</scope>
    <source>
        <strain evidence="5">NBRC 107169</strain>
    </source>
</reference>
<sequence length="162" mass="18348">MDRAQFAADQWQKEWPEINSLPMLTLGRLAEVSARIMQQKLEPFFAEHGLHPGEFDVLATLRRSGEPYALTPTQLYEATMVSSGGMTNRIDRLEKAGFVERRKNPNDRRGVIVALTTAGFDKITQLIPMHVQNEENILASLSTDELKQLNRLTKKLLADLDN</sequence>
<dbReference type="Proteomes" id="UP001161405">
    <property type="component" value="Unassembled WGS sequence"/>
</dbReference>
<evidence type="ECO:0000313" key="5">
    <source>
        <dbReference type="EMBL" id="GLQ18835.1"/>
    </source>
</evidence>
<dbReference type="RefSeq" id="WP_284365925.1">
    <property type="nucleotide sequence ID" value="NZ_BSNI01000002.1"/>
</dbReference>
<dbReference type="PANTHER" id="PTHR42756">
    <property type="entry name" value="TRANSCRIPTIONAL REGULATOR, MARR"/>
    <property type="match status" value="1"/>
</dbReference>
<comment type="caution">
    <text evidence="5">The sequence shown here is derived from an EMBL/GenBank/DDBJ whole genome shotgun (WGS) entry which is preliminary data.</text>
</comment>
<dbReference type="EMBL" id="BSNI01000002">
    <property type="protein sequence ID" value="GLQ18835.1"/>
    <property type="molecule type" value="Genomic_DNA"/>
</dbReference>
<dbReference type="InterPro" id="IPR000835">
    <property type="entry name" value="HTH_MarR-typ"/>
</dbReference>
<accession>A0ABQ5UVT9</accession>
<dbReference type="Gene3D" id="1.10.10.10">
    <property type="entry name" value="Winged helix-like DNA-binding domain superfamily/Winged helix DNA-binding domain"/>
    <property type="match status" value="1"/>
</dbReference>
<dbReference type="InterPro" id="IPR036390">
    <property type="entry name" value="WH_DNA-bd_sf"/>
</dbReference>